<accession>A0A0M3HIE0</accession>
<organism evidence="1 2">
    <name type="scientific">Ascaris lumbricoides</name>
    <name type="common">Giant roundworm</name>
    <dbReference type="NCBI Taxonomy" id="6252"/>
    <lineage>
        <taxon>Eukaryota</taxon>
        <taxon>Metazoa</taxon>
        <taxon>Ecdysozoa</taxon>
        <taxon>Nematoda</taxon>
        <taxon>Chromadorea</taxon>
        <taxon>Rhabditida</taxon>
        <taxon>Spirurina</taxon>
        <taxon>Ascaridomorpha</taxon>
        <taxon>Ascaridoidea</taxon>
        <taxon>Ascarididae</taxon>
        <taxon>Ascaris</taxon>
    </lineage>
</organism>
<dbReference type="AlphaFoldDB" id="A0A0M3HIE0"/>
<name>A0A0M3HIE0_ASCLU</name>
<proteinExistence type="predicted"/>
<evidence type="ECO:0000313" key="1">
    <source>
        <dbReference type="Proteomes" id="UP000036681"/>
    </source>
</evidence>
<evidence type="ECO:0000313" key="2">
    <source>
        <dbReference type="WBParaSite" id="ALUE_0000128501-mRNA-1"/>
    </source>
</evidence>
<reference evidence="2" key="1">
    <citation type="submission" date="2017-02" db="UniProtKB">
        <authorList>
            <consortium name="WormBaseParasite"/>
        </authorList>
    </citation>
    <scope>IDENTIFICATION</scope>
</reference>
<sequence length="81" mass="9804">MDIFCDWDFNWNGHYDSTMGRITRYTCIFSFSSYSTEISFFLNVLSKIFRFFSNLSIFKPTYLCYLRLLISATKESRYARR</sequence>
<keyword evidence="1" id="KW-1185">Reference proteome</keyword>
<protein>
    <submittedName>
        <fullName evidence="2">Uncharacterized protein</fullName>
    </submittedName>
</protein>
<dbReference type="Proteomes" id="UP000036681">
    <property type="component" value="Unplaced"/>
</dbReference>
<dbReference type="WBParaSite" id="ALUE_0000128501-mRNA-1">
    <property type="protein sequence ID" value="ALUE_0000128501-mRNA-1"/>
    <property type="gene ID" value="ALUE_0000128501"/>
</dbReference>